<keyword evidence="2" id="KW-1185">Reference proteome</keyword>
<organism evidence="1 2">
    <name type="scientific">Kingella oralis ATCC 51147</name>
    <dbReference type="NCBI Taxonomy" id="629741"/>
    <lineage>
        <taxon>Bacteria</taxon>
        <taxon>Pseudomonadati</taxon>
        <taxon>Pseudomonadota</taxon>
        <taxon>Betaproteobacteria</taxon>
        <taxon>Neisseriales</taxon>
        <taxon>Neisseriaceae</taxon>
        <taxon>Kingella</taxon>
    </lineage>
</organism>
<reference evidence="1" key="1">
    <citation type="submission" date="2009-04" db="EMBL/GenBank/DDBJ databases">
        <authorList>
            <person name="Weinstock G."/>
            <person name="Sodergren E."/>
            <person name="Clifton S."/>
            <person name="Fulton L."/>
            <person name="Fulton B."/>
            <person name="Courtney L."/>
            <person name="Fronick C."/>
            <person name="Harrison M."/>
            <person name="Strong C."/>
            <person name="Farmer C."/>
            <person name="Delahaunty K."/>
            <person name="Markovic C."/>
            <person name="Hall O."/>
            <person name="Minx P."/>
            <person name="Tomlinson C."/>
            <person name="Mitreva M."/>
            <person name="Nelson J."/>
            <person name="Hou S."/>
            <person name="Wollam A."/>
            <person name="Pepin K.H."/>
            <person name="Johnson M."/>
            <person name="Bhonagiri V."/>
            <person name="Nash W.E."/>
            <person name="Warren W."/>
            <person name="Chinwalla A."/>
            <person name="Mardis E.R."/>
            <person name="Wilson R.K."/>
        </authorList>
    </citation>
    <scope>NUCLEOTIDE SEQUENCE [LARGE SCALE GENOMIC DNA]</scope>
    <source>
        <strain evidence="1">ATCC 51147</strain>
    </source>
</reference>
<proteinExistence type="predicted"/>
<name>C4GLV5_9NEIS</name>
<comment type="caution">
    <text evidence="1">The sequence shown here is derived from an EMBL/GenBank/DDBJ whole genome shotgun (WGS) entry which is preliminary data.</text>
</comment>
<dbReference type="AlphaFoldDB" id="C4GLV5"/>
<evidence type="ECO:0000313" key="2">
    <source>
        <dbReference type="Proteomes" id="UP000003009"/>
    </source>
</evidence>
<dbReference type="Proteomes" id="UP000003009">
    <property type="component" value="Unassembled WGS sequence"/>
</dbReference>
<gene>
    <name evidence="1" type="ORF">GCWU000324_02678</name>
</gene>
<dbReference type="HOGENOM" id="CLU_3169122_0_0_4"/>
<evidence type="ECO:0000313" key="1">
    <source>
        <dbReference type="EMBL" id="EEP67106.1"/>
    </source>
</evidence>
<dbReference type="STRING" id="629741.GCWU000324_02678"/>
<protein>
    <submittedName>
        <fullName evidence="1">Uncharacterized protein</fullName>
    </submittedName>
</protein>
<dbReference type="EMBL" id="ACJW02000005">
    <property type="protein sequence ID" value="EEP67106.1"/>
    <property type="molecule type" value="Genomic_DNA"/>
</dbReference>
<accession>C4GLV5</accession>
<sequence>MSFQAAFLCFTRYASPAGLHSASPCPILYPVFRLPDATRIGSLKSFR</sequence>